<evidence type="ECO:0000259" key="2">
    <source>
        <dbReference type="Pfam" id="PF09350"/>
    </source>
</evidence>
<organism evidence="3 4">
    <name type="scientific">Marasmius crinis-equi</name>
    <dbReference type="NCBI Taxonomy" id="585013"/>
    <lineage>
        <taxon>Eukaryota</taxon>
        <taxon>Fungi</taxon>
        <taxon>Dikarya</taxon>
        <taxon>Basidiomycota</taxon>
        <taxon>Agaricomycotina</taxon>
        <taxon>Agaricomycetes</taxon>
        <taxon>Agaricomycetidae</taxon>
        <taxon>Agaricales</taxon>
        <taxon>Marasmiineae</taxon>
        <taxon>Marasmiaceae</taxon>
        <taxon>Marasmius</taxon>
    </lineage>
</organism>
<sequence>MRLPSRLLSYPCSTSYRTFSVNSTLYSSSPKHADTRASDKLFSDAAREESSGETIRQKSAHLAFLENRDENWTGDESIQDAVLRMLVDKYKPLRSGTIQTAEDKMKKTPPRVAFENPSMSSSSSTVTFQPSQTGSWASEPLLPSSESHRPWHTEFKVPSHVVSSVKFARIPPLPPPTVKAGSSTTDERIRRKEKEVLKRTEQAGRLGKARESTLDYRLGIKGAGSKTPSGGRPNPVSMKGWAGLVEDRIERARAAGAFKNVKGRGQPLARNVEESNPFIGREEFLMNRIVQKNGVAPPWVELQTELDDAVTTFRELLRQSWTSRAIRNLTTDHPPQLLAKFTLADVKSYRDKVWEQRETSYHDRAIDEVNGLVRKYNGLAPYSVRRPYYTRSVEVMKAHEECAEDILQGVKERVRNIAGTGNQAAVSKVSYHEGVDMDGPDEGLGGQGYWEMASAITAGMEMKHGLGVRIPAFILVVERKTE</sequence>
<reference evidence="3 4" key="1">
    <citation type="submission" date="2024-02" db="EMBL/GenBank/DDBJ databases">
        <title>A draft genome for the cacao thread blight pathogen Marasmius crinis-equi.</title>
        <authorList>
            <person name="Cohen S.P."/>
            <person name="Baruah I.K."/>
            <person name="Amoako-Attah I."/>
            <person name="Bukari Y."/>
            <person name="Meinhardt L.W."/>
            <person name="Bailey B.A."/>
        </authorList>
    </citation>
    <scope>NUCLEOTIDE SEQUENCE [LARGE SCALE GENOMIC DNA]</scope>
    <source>
        <strain evidence="3 4">GH-76</strain>
    </source>
</reference>
<keyword evidence="4" id="KW-1185">Reference proteome</keyword>
<dbReference type="EMBL" id="JBAHYK010000773">
    <property type="protein sequence ID" value="KAL0571428.1"/>
    <property type="molecule type" value="Genomic_DNA"/>
</dbReference>
<feature type="region of interest" description="Disordered" evidence="1">
    <location>
        <begin position="102"/>
        <end position="142"/>
    </location>
</feature>
<proteinExistence type="predicted"/>
<comment type="caution">
    <text evidence="3">The sequence shown here is derived from an EMBL/GenBank/DDBJ whole genome shotgun (WGS) entry which is preliminary data.</text>
</comment>
<accession>A0ABR3F852</accession>
<protein>
    <recommendedName>
        <fullName evidence="2">DnaJ homologue subfamily C member 28 conserved domain-containing protein</fullName>
    </recommendedName>
</protein>
<dbReference type="PANTHER" id="PTHR39394:SF1">
    <property type="entry name" value="DNAJ HOMOLOGUE SUBFAMILY C MEMBER 28 CONSERVED DOMAIN-CONTAINING PROTEIN"/>
    <property type="match status" value="1"/>
</dbReference>
<evidence type="ECO:0000256" key="1">
    <source>
        <dbReference type="SAM" id="MobiDB-lite"/>
    </source>
</evidence>
<feature type="domain" description="DnaJ homologue subfamily C member 28 conserved" evidence="2">
    <location>
        <begin position="244"/>
        <end position="314"/>
    </location>
</feature>
<dbReference type="Pfam" id="PF09350">
    <property type="entry name" value="DJC28_CD"/>
    <property type="match status" value="1"/>
</dbReference>
<evidence type="ECO:0000313" key="3">
    <source>
        <dbReference type="EMBL" id="KAL0571428.1"/>
    </source>
</evidence>
<gene>
    <name evidence="3" type="ORF">V5O48_010544</name>
</gene>
<evidence type="ECO:0000313" key="4">
    <source>
        <dbReference type="Proteomes" id="UP001465976"/>
    </source>
</evidence>
<dbReference type="Proteomes" id="UP001465976">
    <property type="component" value="Unassembled WGS sequence"/>
</dbReference>
<name>A0ABR3F852_9AGAR</name>
<dbReference type="PANTHER" id="PTHR39394">
    <property type="entry name" value="YALI0E31793P"/>
    <property type="match status" value="1"/>
</dbReference>
<dbReference type="InterPro" id="IPR018961">
    <property type="entry name" value="DnaJ_homolog_subfam-C_membr-28"/>
</dbReference>
<feature type="compositionally biased region" description="Polar residues" evidence="1">
    <location>
        <begin position="125"/>
        <end position="136"/>
    </location>
</feature>